<protein>
    <submittedName>
        <fullName evidence="2">Peptidase family m20/M25/M40 domain-containing protein</fullName>
    </submittedName>
</protein>
<name>A0AAW0QTQ8_9PEZI</name>
<comment type="caution">
    <text evidence="2">The sequence shown here is derived from an EMBL/GenBank/DDBJ whole genome shotgun (WGS) entry which is preliminary data.</text>
</comment>
<feature type="signal peptide" evidence="1">
    <location>
        <begin position="1"/>
        <end position="18"/>
    </location>
</feature>
<keyword evidence="3" id="KW-1185">Reference proteome</keyword>
<proteinExistence type="predicted"/>
<dbReference type="Proteomes" id="UP001392437">
    <property type="component" value="Unassembled WGS sequence"/>
</dbReference>
<gene>
    <name evidence="2" type="ORF">PG999_009935</name>
</gene>
<evidence type="ECO:0000313" key="2">
    <source>
        <dbReference type="EMBL" id="KAK8106576.1"/>
    </source>
</evidence>
<organism evidence="2 3">
    <name type="scientific">Apiospora kogelbergensis</name>
    <dbReference type="NCBI Taxonomy" id="1337665"/>
    <lineage>
        <taxon>Eukaryota</taxon>
        <taxon>Fungi</taxon>
        <taxon>Dikarya</taxon>
        <taxon>Ascomycota</taxon>
        <taxon>Pezizomycotina</taxon>
        <taxon>Sordariomycetes</taxon>
        <taxon>Xylariomycetidae</taxon>
        <taxon>Amphisphaeriales</taxon>
        <taxon>Apiosporaceae</taxon>
        <taxon>Apiospora</taxon>
    </lineage>
</organism>
<reference evidence="2 3" key="1">
    <citation type="submission" date="2023-01" db="EMBL/GenBank/DDBJ databases">
        <title>Analysis of 21 Apiospora genomes using comparative genomics revels a genus with tremendous synthesis potential of carbohydrate active enzymes and secondary metabolites.</title>
        <authorList>
            <person name="Sorensen T."/>
        </authorList>
    </citation>
    <scope>NUCLEOTIDE SEQUENCE [LARGE SCALE GENOMIC DNA]</scope>
    <source>
        <strain evidence="2 3">CBS 117206</strain>
    </source>
</reference>
<dbReference type="AlphaFoldDB" id="A0AAW0QTQ8"/>
<evidence type="ECO:0000313" key="3">
    <source>
        <dbReference type="Proteomes" id="UP001392437"/>
    </source>
</evidence>
<accession>A0AAW0QTQ8</accession>
<dbReference type="EMBL" id="JAQQWP010000008">
    <property type="protein sequence ID" value="KAK8106576.1"/>
    <property type="molecule type" value="Genomic_DNA"/>
</dbReference>
<sequence length="128" mass="13810">MRWSNLILTAAGVLIAQSAVTDDRYAFGATSQQILGGGTEASTSSKFTCDLPPVLDPSADGLPAARDLFGDGKALLKQVERHSQLVKIPSISYDDNGEPGKDPRWNVFYELHAALAYLYPNVEVTDDP</sequence>
<keyword evidence="1" id="KW-0732">Signal</keyword>
<feature type="chain" id="PRO_5043429864" evidence="1">
    <location>
        <begin position="19"/>
        <end position="128"/>
    </location>
</feature>
<evidence type="ECO:0000256" key="1">
    <source>
        <dbReference type="SAM" id="SignalP"/>
    </source>
</evidence>